<proteinExistence type="predicted"/>
<accession>A0A8T4J2R0</accession>
<protein>
    <submittedName>
        <fullName evidence="2">SLATT domain-containing protein</fullName>
    </submittedName>
</protein>
<dbReference type="Proteomes" id="UP000675554">
    <property type="component" value="Unassembled WGS sequence"/>
</dbReference>
<name>A0A8T4J2R0_9ACTN</name>
<feature type="domain" description="SMODS and SLOG-associating 2TM effector" evidence="1">
    <location>
        <begin position="1"/>
        <end position="79"/>
    </location>
</feature>
<dbReference type="NCBIfam" id="NF033633">
    <property type="entry name" value="SLATT_2"/>
    <property type="match status" value="1"/>
</dbReference>
<evidence type="ECO:0000313" key="2">
    <source>
        <dbReference type="EMBL" id="MBR7677632.1"/>
    </source>
</evidence>
<dbReference type="InterPro" id="IPR040688">
    <property type="entry name" value="SLATT_2"/>
</dbReference>
<feature type="non-terminal residue" evidence="2">
    <location>
        <position position="1"/>
    </location>
</feature>
<evidence type="ECO:0000313" key="3">
    <source>
        <dbReference type="Proteomes" id="UP000675554"/>
    </source>
</evidence>
<feature type="non-terminal residue" evidence="2">
    <location>
        <position position="80"/>
    </location>
</feature>
<organism evidence="2 3">
    <name type="scientific">Streptomyces daliensis</name>
    <dbReference type="NCBI Taxonomy" id="299421"/>
    <lineage>
        <taxon>Bacteria</taxon>
        <taxon>Bacillati</taxon>
        <taxon>Actinomycetota</taxon>
        <taxon>Actinomycetes</taxon>
        <taxon>Kitasatosporales</taxon>
        <taxon>Streptomycetaceae</taxon>
        <taxon>Streptomyces</taxon>
    </lineage>
</organism>
<evidence type="ECO:0000259" key="1">
    <source>
        <dbReference type="Pfam" id="PF18183"/>
    </source>
</evidence>
<gene>
    <name evidence="2" type="ORF">KDA82_32510</name>
</gene>
<dbReference type="AlphaFoldDB" id="A0A8T4J2R0"/>
<dbReference type="EMBL" id="JAGSMN010001008">
    <property type="protein sequence ID" value="MBR7677632.1"/>
    <property type="molecule type" value="Genomic_DNA"/>
</dbReference>
<sequence>QAVQRRLEALQYDWATESIREVLGPAEGTTGEAAERSLGVLRRFSEDVAEIVRDETTDWMTGFRAGPVPLQTQAVAARAA</sequence>
<comment type="caution">
    <text evidence="2">The sequence shown here is derived from an EMBL/GenBank/DDBJ whole genome shotgun (WGS) entry which is preliminary data.</text>
</comment>
<reference evidence="2" key="1">
    <citation type="submission" date="2021-04" db="EMBL/GenBank/DDBJ databases">
        <title>Sequencing of actinobacteria type strains.</title>
        <authorList>
            <person name="Nguyen G.-S."/>
            <person name="Wentzel A."/>
        </authorList>
    </citation>
    <scope>NUCLEOTIDE SEQUENCE</scope>
    <source>
        <strain evidence="2">DSM 42095</strain>
    </source>
</reference>
<dbReference type="Pfam" id="PF18183">
    <property type="entry name" value="SLATT_2"/>
    <property type="match status" value="1"/>
</dbReference>
<keyword evidence="3" id="KW-1185">Reference proteome</keyword>